<reference evidence="2 3" key="1">
    <citation type="submission" date="2017-09" db="EMBL/GenBank/DDBJ databases">
        <title>Depth-based differentiation of microbial function through sediment-hosted aquifers and enrichment of novel symbionts in the deep terrestrial subsurface.</title>
        <authorList>
            <person name="Probst A.J."/>
            <person name="Ladd B."/>
            <person name="Jarett J.K."/>
            <person name="Geller-Mcgrath D.E."/>
            <person name="Sieber C.M."/>
            <person name="Emerson J.B."/>
            <person name="Anantharaman K."/>
            <person name="Thomas B.C."/>
            <person name="Malmstrom R."/>
            <person name="Stieglmeier M."/>
            <person name="Klingl A."/>
            <person name="Woyke T."/>
            <person name="Ryan C.M."/>
            <person name="Banfield J.F."/>
        </authorList>
    </citation>
    <scope>NUCLEOTIDE SEQUENCE [LARGE SCALE GENOMIC DNA]</scope>
    <source>
        <strain evidence="2">CG_4_10_14_0_8_um_filter_42_10</strain>
    </source>
</reference>
<dbReference type="Gene3D" id="1.10.510.10">
    <property type="entry name" value="Transferase(Phosphotransferase) domain 1"/>
    <property type="match status" value="1"/>
</dbReference>
<organism evidence="2 3">
    <name type="scientific">Candidatus Kerfeldbacteria bacterium CG_4_10_14_0_8_um_filter_42_10</name>
    <dbReference type="NCBI Taxonomy" id="2014248"/>
    <lineage>
        <taxon>Bacteria</taxon>
        <taxon>Candidatus Kerfeldiibacteriota</taxon>
    </lineage>
</organism>
<dbReference type="PROSITE" id="PS50011">
    <property type="entry name" value="PROTEIN_KINASE_DOM"/>
    <property type="match status" value="1"/>
</dbReference>
<dbReference type="GO" id="GO:0004672">
    <property type="term" value="F:protein kinase activity"/>
    <property type="evidence" value="ECO:0007669"/>
    <property type="project" value="InterPro"/>
</dbReference>
<accession>A0A2M7RJN2</accession>
<dbReference type="SMART" id="SM00220">
    <property type="entry name" value="S_TKc"/>
    <property type="match status" value="1"/>
</dbReference>
<proteinExistence type="predicted"/>
<name>A0A2M7RJN2_9BACT</name>
<dbReference type="EMBL" id="PFMD01000024">
    <property type="protein sequence ID" value="PIY96958.1"/>
    <property type="molecule type" value="Genomic_DNA"/>
</dbReference>
<dbReference type="GO" id="GO:0005524">
    <property type="term" value="F:ATP binding"/>
    <property type="evidence" value="ECO:0007669"/>
    <property type="project" value="InterPro"/>
</dbReference>
<dbReference type="SUPFAM" id="SSF56112">
    <property type="entry name" value="Protein kinase-like (PK-like)"/>
    <property type="match status" value="1"/>
</dbReference>
<dbReference type="Proteomes" id="UP000230779">
    <property type="component" value="Unassembled WGS sequence"/>
</dbReference>
<dbReference type="PANTHER" id="PTHR24347">
    <property type="entry name" value="SERINE/THREONINE-PROTEIN KINASE"/>
    <property type="match status" value="1"/>
</dbReference>
<dbReference type="InterPro" id="IPR000719">
    <property type="entry name" value="Prot_kinase_dom"/>
</dbReference>
<comment type="caution">
    <text evidence="2">The sequence shown here is derived from an EMBL/GenBank/DDBJ whole genome shotgun (WGS) entry which is preliminary data.</text>
</comment>
<protein>
    <recommendedName>
        <fullName evidence="1">Protein kinase domain-containing protein</fullName>
    </recommendedName>
</protein>
<sequence>MYEVGALRVTKDFEQEAGPEFSKKQQEKLARKILEEQYLRRENLGKGKAAEVWFSDHPAFGTKLCAKTNYNSEASVNSPGREFDLQQEYYEAGVRVPKVWMLIEGKEGNGQKTQDFIIMETINGPNLKELLDQREQEGKKFTEEEYQKIKDGIKQQIDLAHQAGLYHRDLHLENIMVNDELNVYLIDFGDATSALASSEDFEIYRTDTIRKGKPVQLVFPKDENILGEFTREVNERKLV</sequence>
<dbReference type="Pfam" id="PF00069">
    <property type="entry name" value="Pkinase"/>
    <property type="match status" value="1"/>
</dbReference>
<evidence type="ECO:0000259" key="1">
    <source>
        <dbReference type="PROSITE" id="PS50011"/>
    </source>
</evidence>
<dbReference type="InterPro" id="IPR011009">
    <property type="entry name" value="Kinase-like_dom_sf"/>
</dbReference>
<feature type="domain" description="Protein kinase" evidence="1">
    <location>
        <begin position="38"/>
        <end position="239"/>
    </location>
</feature>
<gene>
    <name evidence="2" type="ORF">COY66_02185</name>
</gene>
<dbReference type="AlphaFoldDB" id="A0A2M7RJN2"/>
<evidence type="ECO:0000313" key="3">
    <source>
        <dbReference type="Proteomes" id="UP000230779"/>
    </source>
</evidence>
<evidence type="ECO:0000313" key="2">
    <source>
        <dbReference type="EMBL" id="PIY96958.1"/>
    </source>
</evidence>